<feature type="domain" description="CULT" evidence="2">
    <location>
        <begin position="342"/>
        <end position="449"/>
    </location>
</feature>
<evidence type="ECO:0000256" key="1">
    <source>
        <dbReference type="SAM" id="MobiDB-lite"/>
    </source>
</evidence>
<accession>A0A0N5C3N4</accession>
<feature type="compositionally biased region" description="Polar residues" evidence="1">
    <location>
        <begin position="656"/>
        <end position="666"/>
    </location>
</feature>
<dbReference type="PROSITE" id="PS51788">
    <property type="entry name" value="CULT"/>
    <property type="match status" value="1"/>
</dbReference>
<dbReference type="InterPro" id="IPR034750">
    <property type="entry name" value="CULT"/>
</dbReference>
<organism evidence="3 4">
    <name type="scientific">Strongyloides papillosus</name>
    <name type="common">Intestinal threadworm</name>
    <dbReference type="NCBI Taxonomy" id="174720"/>
    <lineage>
        <taxon>Eukaryota</taxon>
        <taxon>Metazoa</taxon>
        <taxon>Ecdysozoa</taxon>
        <taxon>Nematoda</taxon>
        <taxon>Chromadorea</taxon>
        <taxon>Rhabditida</taxon>
        <taxon>Tylenchina</taxon>
        <taxon>Panagrolaimomorpha</taxon>
        <taxon>Strongyloidoidea</taxon>
        <taxon>Strongyloididae</taxon>
        <taxon>Strongyloides</taxon>
    </lineage>
</organism>
<name>A0A0N5C3N4_STREA</name>
<feature type="compositionally biased region" description="Acidic residues" evidence="1">
    <location>
        <begin position="610"/>
        <end position="622"/>
    </location>
</feature>
<dbReference type="AlphaFoldDB" id="A0A0N5C3N4"/>
<feature type="compositionally biased region" description="Acidic residues" evidence="1">
    <location>
        <begin position="689"/>
        <end position="710"/>
    </location>
</feature>
<keyword evidence="3" id="KW-1185">Reference proteome</keyword>
<dbReference type="STRING" id="174720.A0A0N5C3N4"/>
<evidence type="ECO:0000259" key="2">
    <source>
        <dbReference type="PROSITE" id="PS51788"/>
    </source>
</evidence>
<dbReference type="WBParaSite" id="SPAL_0001257500.1">
    <property type="protein sequence ID" value="SPAL_0001257500.1"/>
    <property type="gene ID" value="SPAL_0001257500"/>
</dbReference>
<reference evidence="4" key="1">
    <citation type="submission" date="2017-02" db="UniProtKB">
        <authorList>
            <consortium name="WormBaseParasite"/>
        </authorList>
    </citation>
    <scope>IDENTIFICATION</scope>
</reference>
<proteinExistence type="predicted"/>
<evidence type="ECO:0000313" key="3">
    <source>
        <dbReference type="Proteomes" id="UP000046392"/>
    </source>
</evidence>
<dbReference type="Gene3D" id="2.170.150.20">
    <property type="entry name" value="Peptide methionine sulfoxide reductase"/>
    <property type="match status" value="1"/>
</dbReference>
<feature type="compositionally biased region" description="Acidic residues" evidence="1">
    <location>
        <begin position="638"/>
        <end position="653"/>
    </location>
</feature>
<sequence length="778" mass="91020">MDDRIQEQEEEDDTLIHWQQQSSYEIMTDEFWDNFPHLAHERDESFTCYEDDIDKREDDGNLYRPIDYFTSNSFDSWCKHFDECNSFLPAQYDLRDGDEVWCYKVQTTDFIPIGFEITIPYNFISEKNYFNEEYAEKYGRMVAFRNGTTAGNGYLTLGHVIAIERGTEKPYDRRMVLVRTHGYGQLTNDTLESWIFKKYKIKDHYHYITYYHKALNLNEYGNDDHVKNCLRCDDCFYEMARVIKNEWNIDLPLRTIVDGITRKSVEVYISGLINYASDMFKDILKRWYFMYDPYQLMVKIFSNFREIDDFTGSRIERFQLYTKPQEFIRRFKILSSEEMIVRDKFKCFNCSADLFKVSDVGCFSNEGTTVFRVNPSGEIHQLRTFKNCISGAVCVTGLPNPSMTYFEGYKWRFLQCSNCHAFLGWRFESRVFTPSIFYSVLDRSIFPYSSSSPSGNLSEMDEIWQRNSILCNYYFTRDIRNTGGVRQSIFDDTDLDFVTSEFEDPLLNRFIESLGNDLPEPPLMNRGNAQQFRNLNQLNQMVVNDQVPLVARDLRGLIEREVVAGLEAGDFGDIREILNLEAMDHMEEDENDDLGWFDFNDDQHGHFVENSEEEEDNFDVEEAASLHGSESRDGSDSVNDDSSSDIMMDDVVGDFDNNSETNSINESDALMDENNFGENEDTRSREGDSDTSNEVEHDDDIQMYDDDDVETGSRESDNGVVISNVISLLFIPKKVVNFMFSYCISDANILLDFIIKKTFILCIMYYNFIQNKVILCLK</sequence>
<dbReference type="Proteomes" id="UP000046392">
    <property type="component" value="Unplaced"/>
</dbReference>
<feature type="region of interest" description="Disordered" evidence="1">
    <location>
        <begin position="609"/>
        <end position="715"/>
    </location>
</feature>
<protein>
    <submittedName>
        <fullName evidence="4">CULT domain-containing protein</fullName>
    </submittedName>
</protein>
<evidence type="ECO:0000313" key="4">
    <source>
        <dbReference type="WBParaSite" id="SPAL_0001257500.1"/>
    </source>
</evidence>
<dbReference type="CDD" id="cd15777">
    <property type="entry name" value="CRBN_C_like"/>
    <property type="match status" value="1"/>
</dbReference>